<feature type="compositionally biased region" description="Polar residues" evidence="1">
    <location>
        <begin position="229"/>
        <end position="243"/>
    </location>
</feature>
<keyword evidence="3" id="KW-1185">Reference proteome</keyword>
<reference evidence="2 3" key="1">
    <citation type="submission" date="2023-02" db="EMBL/GenBank/DDBJ databases">
        <title>LHISI_Scaffold_Assembly.</title>
        <authorList>
            <person name="Stuart O.P."/>
            <person name="Cleave R."/>
            <person name="Magrath M.J.L."/>
            <person name="Mikheyev A.S."/>
        </authorList>
    </citation>
    <scope>NUCLEOTIDE SEQUENCE [LARGE SCALE GENOMIC DNA]</scope>
    <source>
        <strain evidence="2">Daus_M_001</strain>
        <tissue evidence="2">Leg muscle</tissue>
    </source>
</reference>
<name>A0ABQ9I3A7_9NEOP</name>
<evidence type="ECO:0000256" key="1">
    <source>
        <dbReference type="SAM" id="MobiDB-lite"/>
    </source>
</evidence>
<accession>A0ABQ9I3A7</accession>
<protein>
    <submittedName>
        <fullName evidence="2">Uncharacterized protein</fullName>
    </submittedName>
</protein>
<sequence>MKAHVYPGRQADVRFANGGERENDGNANSARLRVSNGELDSHLQATCERMARGTFTVGYSRLDSTVMCILESHMFVHWLLLQREASVTPHLAVWYSLLVSLQVCYWLRVVQGVSNELRSNYKGPGRAGIDGPRQRSKRRLAEASESYPGGGDSGSQPGGRDGRGVAMATARGNKQSRTANRVRSPAGSRPDFRKLESCRTMPLVGGFSRGSPVSPAPPPNSGAAPYSPQLPSSALKTSLTNGPARSGVE</sequence>
<evidence type="ECO:0000313" key="2">
    <source>
        <dbReference type="EMBL" id="KAJ8891137.1"/>
    </source>
</evidence>
<dbReference type="EMBL" id="JARBHB010000003">
    <property type="protein sequence ID" value="KAJ8891137.1"/>
    <property type="molecule type" value="Genomic_DNA"/>
</dbReference>
<feature type="compositionally biased region" description="Polar residues" evidence="1">
    <location>
        <begin position="172"/>
        <end position="181"/>
    </location>
</feature>
<organism evidence="2 3">
    <name type="scientific">Dryococelus australis</name>
    <dbReference type="NCBI Taxonomy" id="614101"/>
    <lineage>
        <taxon>Eukaryota</taxon>
        <taxon>Metazoa</taxon>
        <taxon>Ecdysozoa</taxon>
        <taxon>Arthropoda</taxon>
        <taxon>Hexapoda</taxon>
        <taxon>Insecta</taxon>
        <taxon>Pterygota</taxon>
        <taxon>Neoptera</taxon>
        <taxon>Polyneoptera</taxon>
        <taxon>Phasmatodea</taxon>
        <taxon>Verophasmatodea</taxon>
        <taxon>Anareolatae</taxon>
        <taxon>Phasmatidae</taxon>
        <taxon>Eurycanthinae</taxon>
        <taxon>Dryococelus</taxon>
    </lineage>
</organism>
<comment type="caution">
    <text evidence="2">The sequence shown here is derived from an EMBL/GenBank/DDBJ whole genome shotgun (WGS) entry which is preliminary data.</text>
</comment>
<proteinExistence type="predicted"/>
<feature type="region of interest" description="Disordered" evidence="1">
    <location>
        <begin position="120"/>
        <end position="249"/>
    </location>
</feature>
<evidence type="ECO:0000313" key="3">
    <source>
        <dbReference type="Proteomes" id="UP001159363"/>
    </source>
</evidence>
<feature type="compositionally biased region" description="Gly residues" evidence="1">
    <location>
        <begin position="148"/>
        <end position="159"/>
    </location>
</feature>
<gene>
    <name evidence="2" type="ORF">PR048_010651</name>
</gene>
<dbReference type="Proteomes" id="UP001159363">
    <property type="component" value="Chromosome 3"/>
</dbReference>